<evidence type="ECO:0000313" key="2">
    <source>
        <dbReference type="Proteomes" id="UP001620597"/>
    </source>
</evidence>
<gene>
    <name evidence="1" type="ORF">WG929_14530</name>
</gene>
<protein>
    <submittedName>
        <fullName evidence="1">DUF1249 domain-containing protein</fullName>
    </submittedName>
</protein>
<dbReference type="InterPro" id="IPR009659">
    <property type="entry name" value="DUF1249"/>
</dbReference>
<organism evidence="1 2">
    <name type="scientific">Oceanobacter antarcticus</name>
    <dbReference type="NCBI Taxonomy" id="3133425"/>
    <lineage>
        <taxon>Bacteria</taxon>
        <taxon>Pseudomonadati</taxon>
        <taxon>Pseudomonadota</taxon>
        <taxon>Gammaproteobacteria</taxon>
        <taxon>Oceanospirillales</taxon>
        <taxon>Oceanospirillaceae</taxon>
        <taxon>Oceanobacter</taxon>
    </lineage>
</organism>
<reference evidence="1 2" key="1">
    <citation type="submission" date="2024-03" db="EMBL/GenBank/DDBJ databases">
        <title>High-quality draft genome sequence of Oceanobacter sp. wDCs-4.</title>
        <authorList>
            <person name="Dong C."/>
        </authorList>
    </citation>
    <scope>NUCLEOTIDE SEQUENCE [LARGE SCALE GENOMIC DNA]</scope>
    <source>
        <strain evidence="2">wDCs-4</strain>
    </source>
</reference>
<sequence length="161" mass="18522">MSNRTRQRYVPDLSVLSSLGQANYARLQKLVPDHTVGVQHTYSMSNGSQPALRISVKIEASHRYTTMLKVAQFDETANWLAPPVMSVRMYHDVRLAEVIGFQNERVREGRYDYPNDRMRLPDEKTQLNRFLADWLEHCIKFGHIDQEVVLSPGRHSPADGV</sequence>
<dbReference type="EMBL" id="JBBKTX010000018">
    <property type="protein sequence ID" value="MFK4753629.1"/>
    <property type="molecule type" value="Genomic_DNA"/>
</dbReference>
<keyword evidence="2" id="KW-1185">Reference proteome</keyword>
<dbReference type="PANTHER" id="PTHR38774:SF1">
    <property type="entry name" value="CYTOPLASMIC PROTEIN"/>
    <property type="match status" value="1"/>
</dbReference>
<comment type="caution">
    <text evidence="1">The sequence shown here is derived from an EMBL/GenBank/DDBJ whole genome shotgun (WGS) entry which is preliminary data.</text>
</comment>
<name>A0ABW8NKX9_9GAMM</name>
<dbReference type="Proteomes" id="UP001620597">
    <property type="component" value="Unassembled WGS sequence"/>
</dbReference>
<dbReference type="Pfam" id="PF06853">
    <property type="entry name" value="DUF1249"/>
    <property type="match status" value="1"/>
</dbReference>
<proteinExistence type="predicted"/>
<accession>A0ABW8NKX9</accession>
<dbReference type="PANTHER" id="PTHR38774">
    <property type="entry name" value="CYTOPLASMIC PROTEIN-RELATED"/>
    <property type="match status" value="1"/>
</dbReference>
<dbReference type="RefSeq" id="WP_416206651.1">
    <property type="nucleotide sequence ID" value="NZ_JBBKTX010000018.1"/>
</dbReference>
<evidence type="ECO:0000313" key="1">
    <source>
        <dbReference type="EMBL" id="MFK4753629.1"/>
    </source>
</evidence>